<feature type="transmembrane region" description="Helical" evidence="1">
    <location>
        <begin position="545"/>
        <end position="572"/>
    </location>
</feature>
<dbReference type="Gene3D" id="1.10.510.10">
    <property type="entry name" value="Transferase(Phosphotransferase) domain 1"/>
    <property type="match status" value="1"/>
</dbReference>
<dbReference type="GeneID" id="14886603"/>
<dbReference type="AlphaFoldDB" id="L7FL82"/>
<dbReference type="Proteomes" id="UP000014680">
    <property type="component" value="Unassembled WGS sequence"/>
</dbReference>
<dbReference type="PANTHER" id="PTHR45756">
    <property type="entry name" value="PALMITOYLTRANSFERASE"/>
    <property type="match status" value="1"/>
</dbReference>
<dbReference type="VEuPathDB" id="AmoebaDB:EIN_146100"/>
<keyword evidence="4" id="KW-0808">Transferase</keyword>
<keyword evidence="5" id="KW-1185">Reference proteome</keyword>
<dbReference type="GO" id="GO:0005524">
    <property type="term" value="F:ATP binding"/>
    <property type="evidence" value="ECO:0007669"/>
    <property type="project" value="InterPro"/>
</dbReference>
<dbReference type="PANTHER" id="PTHR45756:SF1">
    <property type="entry name" value="PROTEIN KINASE DOMAIN CONTAINING PROTEIN"/>
    <property type="match status" value="1"/>
</dbReference>
<organism evidence="4 5">
    <name type="scientific">Entamoeba invadens IP1</name>
    <dbReference type="NCBI Taxonomy" id="370355"/>
    <lineage>
        <taxon>Eukaryota</taxon>
        <taxon>Amoebozoa</taxon>
        <taxon>Evosea</taxon>
        <taxon>Archamoebae</taxon>
        <taxon>Mastigamoebida</taxon>
        <taxon>Entamoebidae</taxon>
        <taxon>Entamoeba</taxon>
    </lineage>
</organism>
<feature type="chain" id="PRO_5003973777" evidence="2">
    <location>
        <begin position="20"/>
        <end position="1067"/>
    </location>
</feature>
<dbReference type="EMBL" id="KB206843">
    <property type="protein sequence ID" value="ELP87616.1"/>
    <property type="molecule type" value="Genomic_DNA"/>
</dbReference>
<dbReference type="InterPro" id="IPR053215">
    <property type="entry name" value="TKL_Ser/Thr_kinase"/>
</dbReference>
<dbReference type="InterPro" id="IPR000719">
    <property type="entry name" value="Prot_kinase_dom"/>
</dbReference>
<evidence type="ECO:0000313" key="4">
    <source>
        <dbReference type="EMBL" id="ELP87616.1"/>
    </source>
</evidence>
<dbReference type="EC" id="2.7.10.1" evidence="4"/>
<proteinExistence type="predicted"/>
<dbReference type="InterPro" id="IPR011009">
    <property type="entry name" value="Kinase-like_dom_sf"/>
</dbReference>
<keyword evidence="2" id="KW-0732">Signal</keyword>
<dbReference type="KEGG" id="eiv:EIN_146100"/>
<evidence type="ECO:0000256" key="2">
    <source>
        <dbReference type="SAM" id="SignalP"/>
    </source>
</evidence>
<reference evidence="4 5" key="1">
    <citation type="submission" date="2012-10" db="EMBL/GenBank/DDBJ databases">
        <authorList>
            <person name="Zafar N."/>
            <person name="Inman J."/>
            <person name="Hall N."/>
            <person name="Lorenzi H."/>
            <person name="Caler E."/>
        </authorList>
    </citation>
    <scope>NUCLEOTIDE SEQUENCE [LARGE SCALE GENOMIC DNA]</scope>
    <source>
        <strain evidence="4 5">IP1</strain>
    </source>
</reference>
<evidence type="ECO:0000313" key="5">
    <source>
        <dbReference type="Proteomes" id="UP000014680"/>
    </source>
</evidence>
<dbReference type="PRINTS" id="PR00109">
    <property type="entry name" value="TYRKINASE"/>
</dbReference>
<dbReference type="InterPro" id="IPR008271">
    <property type="entry name" value="Ser/Thr_kinase_AS"/>
</dbReference>
<dbReference type="RefSeq" id="XP_004254387.1">
    <property type="nucleotide sequence ID" value="XM_004254339.1"/>
</dbReference>
<dbReference type="SMART" id="SM00220">
    <property type="entry name" value="S_TKc"/>
    <property type="match status" value="1"/>
</dbReference>
<dbReference type="PROSITE" id="PS00108">
    <property type="entry name" value="PROTEIN_KINASE_ST"/>
    <property type="match status" value="1"/>
</dbReference>
<sequence>MSILVWMYYFVFLILETESYICPSGCKTPCTSDYTCRECEPEFDNDNTCLHCAFVDSQTVVAYLPQNDTCLSTTNQIVKPPGEFIPSDEYIIPMEEGVMYPFTIDFTSKVDYSFCYFRQKFRLGQWFKIDLSKVTKDYVMINFKKETTKTSNVYVDITNEKQGSQNQVCFAHTYLDESTVNYDFQIPVAKAAGDLNPAFYIFVSVKGNEGISLSTVFTSIDKQTTPVEFVLDQEKADALAKDLTSEIFWEVPFEQKGIITIPVCFSTNYAKDILFTVQFKGDYYILIDSTVQNRVNYLQEIGTVTDDKGVTKPSCVQAWDGYNHGVLSDETNVGSLAMIKGNNDTLRHFSIVSHDQKASITVSFKAICPKNCNFENGFGACSTIAGGCVCKDGYGGDDCHLKCYYKGVWNVDSAGKCLFGSANCDQYCQCSNGATLTKDNLCVTQQCLSGGPGDLQCYRNSEGCHESCQCFINYGYHVTEEHYCKNILCGNNKSDIYYDDKGNFIREEDCDGGLNCDNYCRCVEGYIPDPNDKLSCIKKTITSGAIAGLVIGCVAGVVIVSVILFLIIFFGLTHKKIDIDTFKHAQPCYHFYINGSVRGAPSKQTKYYINPIELDYGNTTVSTAIFDTRFEKMEVKNYSKNKYMMIIFHTPICPKYVFYFDPQVLIIPPRRTDREITSYCTLHCTTRLRGLKIPYTVWFSKSRKPLVQVSELLKGKNFDTWTNDNQQQMEKLSKQMCLRLHHQVTITTDAASSTHIDMDELNMSEKPIAEGAMGKVYIGSYRSVPVAIKQFKWDNLNDEEIKELKKEVMAECEIMGRLRNPFVAGYMGSVTYLPQVSMVIQFFVLGSLGEYLRQDKEDYMKFSYKLKVRLLFDTARGMQFLHENKIMHLDLKPDNLLMNSFDPNSACTVKITDFGTSRFTKKTIKNQDDKGLGTPIYAAPETYKDEYTFAGDVYSFGITAWEIFYQEEPFKGFKSIFEIKQHVLGGKRLAMDKTVPYFYETLIEDCWKQEPSARPSFDQVSKKIVKIDDDVSNHTDLDSGYTLEKVEETSNKRYLKMQKQLSDLSRD</sequence>
<keyword evidence="1" id="KW-0812">Transmembrane</keyword>
<dbReference type="GO" id="GO:0004714">
    <property type="term" value="F:transmembrane receptor protein tyrosine kinase activity"/>
    <property type="evidence" value="ECO:0007669"/>
    <property type="project" value="UniProtKB-EC"/>
</dbReference>
<evidence type="ECO:0000259" key="3">
    <source>
        <dbReference type="PROSITE" id="PS50011"/>
    </source>
</evidence>
<keyword evidence="1" id="KW-0472">Membrane</keyword>
<dbReference type="Pfam" id="PF07714">
    <property type="entry name" value="PK_Tyr_Ser-Thr"/>
    <property type="match status" value="1"/>
</dbReference>
<gene>
    <name evidence="4" type="ORF">EIN_146100</name>
</gene>
<keyword evidence="4" id="KW-0418">Kinase</keyword>
<dbReference type="SUPFAM" id="SSF56112">
    <property type="entry name" value="Protein kinase-like (PK-like)"/>
    <property type="match status" value="1"/>
</dbReference>
<protein>
    <submittedName>
        <fullName evidence="4">Serine-threonine protein kinase, putative</fullName>
        <ecNumber evidence="4">2.7.10.1</ecNumber>
    </submittedName>
</protein>
<keyword evidence="1" id="KW-1133">Transmembrane helix</keyword>
<accession>L7FL82</accession>
<name>L7FL82_ENTIV</name>
<feature type="signal peptide" evidence="2">
    <location>
        <begin position="1"/>
        <end position="19"/>
    </location>
</feature>
<dbReference type="InterPro" id="IPR001245">
    <property type="entry name" value="Ser-Thr/Tyr_kinase_cat_dom"/>
</dbReference>
<evidence type="ECO:0000256" key="1">
    <source>
        <dbReference type="SAM" id="Phobius"/>
    </source>
</evidence>
<dbReference type="PROSITE" id="PS50011">
    <property type="entry name" value="PROTEIN_KINASE_DOM"/>
    <property type="match status" value="1"/>
</dbReference>
<feature type="domain" description="Protein kinase" evidence="3">
    <location>
        <begin position="762"/>
        <end position="1037"/>
    </location>
</feature>
<dbReference type="OrthoDB" id="18487at2759"/>